<dbReference type="EMBL" id="CATQJA010002707">
    <property type="protein sequence ID" value="CAJ0585982.1"/>
    <property type="molecule type" value="Genomic_DNA"/>
</dbReference>
<feature type="domain" description="F-box" evidence="1">
    <location>
        <begin position="24"/>
        <end position="71"/>
    </location>
</feature>
<evidence type="ECO:0000313" key="3">
    <source>
        <dbReference type="Proteomes" id="UP001177023"/>
    </source>
</evidence>
<dbReference type="PROSITE" id="PS50181">
    <property type="entry name" value="FBOX"/>
    <property type="match status" value="1"/>
</dbReference>
<proteinExistence type="predicted"/>
<protein>
    <recommendedName>
        <fullName evidence="1">F-box domain-containing protein</fullName>
    </recommendedName>
</protein>
<dbReference type="Proteomes" id="UP001177023">
    <property type="component" value="Unassembled WGS sequence"/>
</dbReference>
<keyword evidence="3" id="KW-1185">Reference proteome</keyword>
<accession>A0AA36GHV5</accession>
<name>A0AA36GHV5_9BILA</name>
<feature type="non-terminal residue" evidence="2">
    <location>
        <position position="422"/>
    </location>
</feature>
<dbReference type="AlphaFoldDB" id="A0AA36GHV5"/>
<evidence type="ECO:0000313" key="2">
    <source>
        <dbReference type="EMBL" id="CAJ0585982.1"/>
    </source>
</evidence>
<sequence length="422" mass="48328">MPSRKRQHSPIRRKGRPEKLAKIDVPLLQLPANIFNNIVRFLDAPSLVQLAKSHALLEKMVRGAEKHWSEVYLASGSSSLMCIDYDCFDDPADTELLFSNAKVDKFTRDEPVRDARQFIDLPTVLMREILKSLDDWTTLEVEKVHDRLAACCKKSPIDVVRDWQRASDDDGIFETAWAVQGDGGWVEVRDKDSLIGKHVHSFKFWGDGSYWGGWFRFRPTFTSHNFYYLLPWCSERPINATHLIEYKRMYETLKPENAYTSYVMDCKEVFRSLNGSLAVDYAENKKQMAIVKGWHVPRLGIGIVDNEGIVSQFLLDYIDEWLAGEREIEALWVRPGWSVPLEGPEAHKEGYYELAEMPNVIQKYALTIDAKGIVRGQLKREKDGKMLALRARETHIILQAPGAEMFFLNGISGGGHFVAPDF</sequence>
<evidence type="ECO:0000259" key="1">
    <source>
        <dbReference type="PROSITE" id="PS50181"/>
    </source>
</evidence>
<gene>
    <name evidence="2" type="ORF">MSPICULIGERA_LOCUS23990</name>
</gene>
<dbReference type="InterPro" id="IPR001810">
    <property type="entry name" value="F-box_dom"/>
</dbReference>
<reference evidence="2" key="1">
    <citation type="submission" date="2023-06" db="EMBL/GenBank/DDBJ databases">
        <authorList>
            <person name="Delattre M."/>
        </authorList>
    </citation>
    <scope>NUCLEOTIDE SEQUENCE</scope>
    <source>
        <strain evidence="2">AF72</strain>
    </source>
</reference>
<organism evidence="2 3">
    <name type="scientific">Mesorhabditis spiculigera</name>
    <dbReference type="NCBI Taxonomy" id="96644"/>
    <lineage>
        <taxon>Eukaryota</taxon>
        <taxon>Metazoa</taxon>
        <taxon>Ecdysozoa</taxon>
        <taxon>Nematoda</taxon>
        <taxon>Chromadorea</taxon>
        <taxon>Rhabditida</taxon>
        <taxon>Rhabditina</taxon>
        <taxon>Rhabditomorpha</taxon>
        <taxon>Rhabditoidea</taxon>
        <taxon>Rhabditidae</taxon>
        <taxon>Mesorhabditinae</taxon>
        <taxon>Mesorhabditis</taxon>
    </lineage>
</organism>
<comment type="caution">
    <text evidence="2">The sequence shown here is derived from an EMBL/GenBank/DDBJ whole genome shotgun (WGS) entry which is preliminary data.</text>
</comment>